<dbReference type="InterPro" id="IPR006652">
    <property type="entry name" value="Kelch_1"/>
</dbReference>
<dbReference type="RefSeq" id="WP_104986614.1">
    <property type="nucleotide sequence ID" value="NZ_CP012673.1"/>
</dbReference>
<dbReference type="SMART" id="SM00612">
    <property type="entry name" value="Kelch"/>
    <property type="match status" value="4"/>
</dbReference>
<feature type="compositionally biased region" description="Gly residues" evidence="3">
    <location>
        <begin position="546"/>
        <end position="600"/>
    </location>
</feature>
<dbReference type="PANTHER" id="PTHR46344">
    <property type="entry name" value="OS02G0202900 PROTEIN"/>
    <property type="match status" value="1"/>
</dbReference>
<evidence type="ECO:0000256" key="3">
    <source>
        <dbReference type="SAM" id="MobiDB-lite"/>
    </source>
</evidence>
<proteinExistence type="predicted"/>
<evidence type="ECO:0000256" key="2">
    <source>
        <dbReference type="ARBA" id="ARBA00022737"/>
    </source>
</evidence>
<dbReference type="InterPro" id="IPR015915">
    <property type="entry name" value="Kelch-typ_b-propeller"/>
</dbReference>
<feature type="compositionally biased region" description="Low complexity" evidence="3">
    <location>
        <begin position="639"/>
        <end position="666"/>
    </location>
</feature>
<feature type="compositionally biased region" description="Gly residues" evidence="3">
    <location>
        <begin position="508"/>
        <end position="536"/>
    </location>
</feature>
<dbReference type="OrthoDB" id="320326at2"/>
<keyword evidence="1" id="KW-0880">Kelch repeat</keyword>
<name>A0A2L0FB76_SORCE</name>
<reference evidence="4 5" key="1">
    <citation type="submission" date="2015-09" db="EMBL/GenBank/DDBJ databases">
        <title>Sorangium comparison.</title>
        <authorList>
            <person name="Zaburannyi N."/>
            <person name="Bunk B."/>
            <person name="Overmann J."/>
            <person name="Mueller R."/>
        </authorList>
    </citation>
    <scope>NUCLEOTIDE SEQUENCE [LARGE SCALE GENOMIC DNA]</scope>
    <source>
        <strain evidence="4 5">So ce26</strain>
    </source>
</reference>
<gene>
    <name evidence="4" type="ORF">SOCE26_103550</name>
</gene>
<sequence>MRASSFAASRGSRWLWSRTIAAVALSSLPWATAGCSDQGDGEPSAAPREHFPDERQLALEAGTGFVRAVDAAGRPHVRVTAPAAHAAGGRPVDARLAADGDTIPRPAEGARGEPPLADPAWMPAPSMRVPHAYHAATLLQDGRVLVAGGARSHTDPCTTAAELYDPATNTWLPAAPMRGGRCGPGAVLLQDGRVLVAGGHGRYQHFEGDLGLGSAEIYDPATDTWTTAAPMLAARTSDVMDQSAVLLPDGRVLVTGGIDEETRNAEIYDPDADAWTLAAPMLGVITAGELAIVESATLLLDGRVLVAGGGYDASNTWQLAAEIYDPAADTWTAASAADSGIVSFTATRLLDGRVLFVGTNLRNLATSVNTAGLYDPVSDTWTMEDGPGGFEGSFFLGGGNTGHRASLLSDGRVIETGGSLADWFFCGTSACGSDFWRWDFKMAQAYDPATSTWSWLPSMRLERSWHSSTRLLDGRVLIAGGQYSMTELGRIESFAATASTELFLPPGTHGGGSGGGDGGSGGGDGGSGGGDGGSGGDDSASSSSSGAGGGGGSGGEATSAGAGGDGGAGGGSTSAGAGGDSAGAGGGSTSAGAGGDGGAGSTTTSSSGAGGTGGTGGDASTSTSSSSSSAGSGGGSSGGTTAASSSSGAGSPGDTGVATAGGASSSGAGGDGPGGSSSGCSMSSDRAPAGTAADPAWLVALGLLGWSRRRALKGSRHR</sequence>
<dbReference type="PROSITE" id="PS51257">
    <property type="entry name" value="PROKAR_LIPOPROTEIN"/>
    <property type="match status" value="1"/>
</dbReference>
<dbReference type="AlphaFoldDB" id="A0A2L0FB76"/>
<protein>
    <submittedName>
        <fullName evidence="4">Uncharacterized protein</fullName>
    </submittedName>
</protein>
<dbReference type="InterPro" id="IPR037293">
    <property type="entry name" value="Gal_Oxidase_central_sf"/>
</dbReference>
<feature type="compositionally biased region" description="Gly residues" evidence="3">
    <location>
        <begin position="667"/>
        <end position="677"/>
    </location>
</feature>
<evidence type="ECO:0000313" key="5">
    <source>
        <dbReference type="Proteomes" id="UP000238348"/>
    </source>
</evidence>
<evidence type="ECO:0000256" key="1">
    <source>
        <dbReference type="ARBA" id="ARBA00022441"/>
    </source>
</evidence>
<feature type="compositionally biased region" description="Gly residues" evidence="3">
    <location>
        <begin position="608"/>
        <end position="617"/>
    </location>
</feature>
<organism evidence="4 5">
    <name type="scientific">Sorangium cellulosum</name>
    <name type="common">Polyangium cellulosum</name>
    <dbReference type="NCBI Taxonomy" id="56"/>
    <lineage>
        <taxon>Bacteria</taxon>
        <taxon>Pseudomonadati</taxon>
        <taxon>Myxococcota</taxon>
        <taxon>Polyangia</taxon>
        <taxon>Polyangiales</taxon>
        <taxon>Polyangiaceae</taxon>
        <taxon>Sorangium</taxon>
    </lineage>
</organism>
<feature type="region of interest" description="Disordered" evidence="3">
    <location>
        <begin position="502"/>
        <end position="691"/>
    </location>
</feature>
<dbReference type="SUPFAM" id="SSF117281">
    <property type="entry name" value="Kelch motif"/>
    <property type="match status" value="1"/>
</dbReference>
<dbReference type="EMBL" id="CP012673">
    <property type="protein sequence ID" value="AUX48814.1"/>
    <property type="molecule type" value="Genomic_DNA"/>
</dbReference>
<dbReference type="Proteomes" id="UP000238348">
    <property type="component" value="Chromosome"/>
</dbReference>
<dbReference type="PANTHER" id="PTHR46344:SF27">
    <property type="entry name" value="KELCH REPEAT SUPERFAMILY PROTEIN"/>
    <property type="match status" value="1"/>
</dbReference>
<keyword evidence="2" id="KW-0677">Repeat</keyword>
<evidence type="ECO:0000313" key="4">
    <source>
        <dbReference type="EMBL" id="AUX48814.1"/>
    </source>
</evidence>
<accession>A0A2L0FB76</accession>
<feature type="compositionally biased region" description="Low complexity" evidence="3">
    <location>
        <begin position="618"/>
        <end position="630"/>
    </location>
</feature>
<dbReference type="Gene3D" id="2.130.10.80">
    <property type="entry name" value="Galactose oxidase/kelch, beta-propeller"/>
    <property type="match status" value="4"/>
</dbReference>
<dbReference type="Pfam" id="PF01344">
    <property type="entry name" value="Kelch_1"/>
    <property type="match status" value="3"/>
</dbReference>